<dbReference type="GO" id="GO:0048870">
    <property type="term" value="P:cell motility"/>
    <property type="evidence" value="ECO:0007669"/>
    <property type="project" value="InterPro"/>
</dbReference>
<evidence type="ECO:0000313" key="14">
    <source>
        <dbReference type="Proteomes" id="UP001054902"/>
    </source>
</evidence>
<dbReference type="GO" id="GO:0031514">
    <property type="term" value="C:motile cilium"/>
    <property type="evidence" value="ECO:0007669"/>
    <property type="project" value="UniProtKB-SubCell"/>
</dbReference>
<feature type="coiled-coil region" evidence="11">
    <location>
        <begin position="319"/>
        <end position="353"/>
    </location>
</feature>
<dbReference type="PANTHER" id="PTHR31543">
    <property type="entry name" value="DYNEIN REGULATORY COMPLEX SUBUNIT 4"/>
    <property type="match status" value="1"/>
</dbReference>
<evidence type="ECO:0000313" key="13">
    <source>
        <dbReference type="EMBL" id="GFH43866.1"/>
    </source>
</evidence>
<dbReference type="GO" id="GO:0008017">
    <property type="term" value="F:microtubule binding"/>
    <property type="evidence" value="ECO:0007669"/>
    <property type="project" value="InterPro"/>
</dbReference>
<keyword evidence="14" id="KW-1185">Reference proteome</keyword>
<evidence type="ECO:0000259" key="12">
    <source>
        <dbReference type="Pfam" id="PF13851"/>
    </source>
</evidence>
<reference evidence="13 14" key="1">
    <citation type="journal article" date="2021" name="Sci. Rep.">
        <title>The genome of the diatom Chaetoceros tenuissimus carries an ancient integrated fragment of an extant virus.</title>
        <authorList>
            <person name="Hongo Y."/>
            <person name="Kimura K."/>
            <person name="Takaki Y."/>
            <person name="Yoshida Y."/>
            <person name="Baba S."/>
            <person name="Kobayashi G."/>
            <person name="Nagasaki K."/>
            <person name="Hano T."/>
            <person name="Tomaru Y."/>
        </authorList>
    </citation>
    <scope>NUCLEOTIDE SEQUENCE [LARGE SCALE GENOMIC DNA]</scope>
    <source>
        <strain evidence="13 14">NIES-3715</strain>
    </source>
</reference>
<dbReference type="Pfam" id="PF13851">
    <property type="entry name" value="GAS"/>
    <property type="match status" value="1"/>
</dbReference>
<evidence type="ECO:0000256" key="1">
    <source>
        <dbReference type="ARBA" id="ARBA00004230"/>
    </source>
</evidence>
<sequence length="441" mass="51610">MAKPKEKKKKKPAKEKVTTPWDKLDLEALENEVQSLESKHNEAFEKRLKVETEYNAVLSYYNIALEKGDALDTDIKLKHYDFQDLEYEQKGEDRMYSDKVVQLKFDFDQKKKKNEEIRKEQAANEKNDLQKRLQETEAKVRNIQLDLKEQGIVFIEKVRTIKELNEKEQKEREATLNQDLEAWSRKCSNYEQELESELHLQQYAEFRHLTEEVNRHIHELKEKHKNLYDSTQLQYVNTSETNCSKIEKLRQELEKVERTIEFISTKMKNLDAENKRLSGPLLELTSTVSAIQTKIKSKSKNRQSINNIKARNIVVNDRIREQEIANASLQSNLDELMKEQKELQHELETLENESNIEKYANIALLKGEIKDTKAKLLACETALGIEDIERCAKLEVNGRSKNIEANSIPLESLLEVGQRAFNKASWRIMAEEKAFKQIKAA</sequence>
<proteinExistence type="inferred from homology"/>
<name>A0AAD3CFI6_9STRA</name>
<dbReference type="AlphaFoldDB" id="A0AAD3CFI6"/>
<keyword evidence="7 11" id="KW-0175">Coiled coil</keyword>
<evidence type="ECO:0000256" key="9">
    <source>
        <dbReference type="ARBA" id="ARBA00023212"/>
    </source>
</evidence>
<feature type="domain" description="Growth arrest-specific protein 8" evidence="12">
    <location>
        <begin position="219"/>
        <end position="349"/>
    </location>
</feature>
<feature type="coiled-coil region" evidence="11">
    <location>
        <begin position="239"/>
        <end position="273"/>
    </location>
</feature>
<comment type="caution">
    <text evidence="13">The sequence shown here is derived from an EMBL/GenBank/DDBJ whole genome shotgun (WGS) entry which is preliminary data.</text>
</comment>
<keyword evidence="8" id="KW-0969">Cilium</keyword>
<evidence type="ECO:0000256" key="8">
    <source>
        <dbReference type="ARBA" id="ARBA00023069"/>
    </source>
</evidence>
<evidence type="ECO:0000256" key="2">
    <source>
        <dbReference type="ARBA" id="ARBA00004245"/>
    </source>
</evidence>
<accession>A0AAD3CFI6</accession>
<evidence type="ECO:0000256" key="10">
    <source>
        <dbReference type="ARBA" id="ARBA00023273"/>
    </source>
</evidence>
<evidence type="ECO:0000256" key="5">
    <source>
        <dbReference type="ARBA" id="ARBA00022701"/>
    </source>
</evidence>
<keyword evidence="4" id="KW-0963">Cytoplasm</keyword>
<keyword evidence="9" id="KW-0206">Cytoskeleton</keyword>
<gene>
    <name evidence="13" type="ORF">CTEN210_00339</name>
</gene>
<dbReference type="EMBL" id="BLLK01000019">
    <property type="protein sequence ID" value="GFH43866.1"/>
    <property type="molecule type" value="Genomic_DNA"/>
</dbReference>
<comment type="subcellular location">
    <subcellularLocation>
        <location evidence="1">Cell projection</location>
        <location evidence="1">Cilium</location>
        <location evidence="1">Flagellum</location>
    </subcellularLocation>
    <subcellularLocation>
        <location evidence="2">Cytoplasm</location>
        <location evidence="2">Cytoskeleton</location>
    </subcellularLocation>
</comment>
<dbReference type="PANTHER" id="PTHR31543:SF0">
    <property type="entry name" value="DYNEIN REGULATORY COMPLEX SUBUNIT 4"/>
    <property type="match status" value="1"/>
</dbReference>
<dbReference type="GO" id="GO:0005874">
    <property type="term" value="C:microtubule"/>
    <property type="evidence" value="ECO:0007669"/>
    <property type="project" value="UniProtKB-KW"/>
</dbReference>
<feature type="coiled-coil region" evidence="11">
    <location>
        <begin position="112"/>
        <end position="200"/>
    </location>
</feature>
<dbReference type="GO" id="GO:0031267">
    <property type="term" value="F:small GTPase binding"/>
    <property type="evidence" value="ECO:0007669"/>
    <property type="project" value="InterPro"/>
</dbReference>
<evidence type="ECO:0000256" key="6">
    <source>
        <dbReference type="ARBA" id="ARBA00022846"/>
    </source>
</evidence>
<organism evidence="13 14">
    <name type="scientific">Chaetoceros tenuissimus</name>
    <dbReference type="NCBI Taxonomy" id="426638"/>
    <lineage>
        <taxon>Eukaryota</taxon>
        <taxon>Sar</taxon>
        <taxon>Stramenopiles</taxon>
        <taxon>Ochrophyta</taxon>
        <taxon>Bacillariophyta</taxon>
        <taxon>Coscinodiscophyceae</taxon>
        <taxon>Chaetocerotophycidae</taxon>
        <taxon>Chaetocerotales</taxon>
        <taxon>Chaetocerotaceae</taxon>
        <taxon>Chaetoceros</taxon>
    </lineage>
</organism>
<evidence type="ECO:0000256" key="3">
    <source>
        <dbReference type="ARBA" id="ARBA00009859"/>
    </source>
</evidence>
<evidence type="ECO:0000256" key="4">
    <source>
        <dbReference type="ARBA" id="ARBA00022490"/>
    </source>
</evidence>
<evidence type="ECO:0000256" key="11">
    <source>
        <dbReference type="SAM" id="Coils"/>
    </source>
</evidence>
<keyword evidence="6" id="KW-0282">Flagellum</keyword>
<dbReference type="InterPro" id="IPR025593">
    <property type="entry name" value="GAS8_dom"/>
</dbReference>
<keyword evidence="10" id="KW-0966">Cell projection</keyword>
<dbReference type="InterPro" id="IPR039308">
    <property type="entry name" value="GAS8"/>
</dbReference>
<dbReference type="Proteomes" id="UP001054902">
    <property type="component" value="Unassembled WGS sequence"/>
</dbReference>
<keyword evidence="5" id="KW-0493">Microtubule</keyword>
<comment type="similarity">
    <text evidence="3">Belongs to the DRC4 family.</text>
</comment>
<evidence type="ECO:0000256" key="7">
    <source>
        <dbReference type="ARBA" id="ARBA00023054"/>
    </source>
</evidence>
<protein>
    <recommendedName>
        <fullName evidence="12">Growth arrest-specific protein 8 domain-containing protein</fullName>
    </recommendedName>
</protein>
<dbReference type="GO" id="GO:0005794">
    <property type="term" value="C:Golgi apparatus"/>
    <property type="evidence" value="ECO:0007669"/>
    <property type="project" value="TreeGrafter"/>
</dbReference>